<dbReference type="Pfam" id="PF15869">
    <property type="entry name" value="TolB_like"/>
    <property type="match status" value="1"/>
</dbReference>
<dbReference type="PROSITE" id="PS51257">
    <property type="entry name" value="PROKAR_LIPOPROTEIN"/>
    <property type="match status" value="1"/>
</dbReference>
<dbReference type="RefSeq" id="WP_272054284.1">
    <property type="nucleotide sequence ID" value="NZ_JAQMRB010000007.1"/>
</dbReference>
<proteinExistence type="predicted"/>
<comment type="caution">
    <text evidence="1">The sequence shown here is derived from an EMBL/GenBank/DDBJ whole genome shotgun (WGS) entry which is preliminary data.</text>
</comment>
<sequence length="372" mass="43430">MKISIRTAMALKTKALAGGLSLLFLLGGCHKKVNYFNGEIITVKDIPVSDTLTGERLLLDSINTGMLSLCDTTLFFMGHRTPDYHYYCFNTDGRFIAGYFQKGRGADEYFSITPIIQKYKENGEWKALFTAINEEKAGIFNITKSLQQRKTVCDTIFDFRWRDKSSRSFMSVFIYDENNILAYKQAERRENTKTDVDPMPQWLLIDRRTGKINKTYDLYSVPKDLPAQQASDNRFFSSLNLLNNDRTRMVMTMPLVPQLNILDLETGILKGYRIENQPTLENLAEQSNDLRQYYGFPEIDDRFIYVLYLDRNFMKREENKGCTLYVFDWEGQLVYKLYIPEGIDQIQVDAKNRLLYGVNLQMEEVYRYPLPF</sequence>
<gene>
    <name evidence="1" type="ORF">PN645_11220</name>
</gene>
<protein>
    <submittedName>
        <fullName evidence="1">BF3164 family lipoprotein</fullName>
    </submittedName>
</protein>
<dbReference type="AlphaFoldDB" id="A0AAW6FIX5"/>
<evidence type="ECO:0000313" key="2">
    <source>
        <dbReference type="Proteomes" id="UP001212263"/>
    </source>
</evidence>
<organism evidence="1 2">
    <name type="scientific">Odoribacter splanchnicus</name>
    <dbReference type="NCBI Taxonomy" id="28118"/>
    <lineage>
        <taxon>Bacteria</taxon>
        <taxon>Pseudomonadati</taxon>
        <taxon>Bacteroidota</taxon>
        <taxon>Bacteroidia</taxon>
        <taxon>Bacteroidales</taxon>
        <taxon>Odoribacteraceae</taxon>
        <taxon>Odoribacter</taxon>
    </lineage>
</organism>
<accession>A0AAW6FIX5</accession>
<dbReference type="Proteomes" id="UP001212263">
    <property type="component" value="Unassembled WGS sequence"/>
</dbReference>
<dbReference type="EMBL" id="JAQMRD010000013">
    <property type="protein sequence ID" value="MDB9223576.1"/>
    <property type="molecule type" value="Genomic_DNA"/>
</dbReference>
<name>A0AAW6FIX5_9BACT</name>
<reference evidence="1" key="1">
    <citation type="submission" date="2023-01" db="EMBL/GenBank/DDBJ databases">
        <title>Human gut microbiome strain richness.</title>
        <authorList>
            <person name="Chen-Liaw A."/>
        </authorList>
    </citation>
    <scope>NUCLEOTIDE SEQUENCE</scope>
    <source>
        <strain evidence="1">RTP21484st1_B7_RTP21484_190118</strain>
    </source>
</reference>
<keyword evidence="1" id="KW-0449">Lipoprotein</keyword>
<evidence type="ECO:0000313" key="1">
    <source>
        <dbReference type="EMBL" id="MDB9223576.1"/>
    </source>
</evidence>